<feature type="region of interest" description="Disordered" evidence="1">
    <location>
        <begin position="1"/>
        <end position="49"/>
    </location>
</feature>
<evidence type="ECO:0000256" key="1">
    <source>
        <dbReference type="SAM" id="MobiDB-lite"/>
    </source>
</evidence>
<gene>
    <name evidence="2" type="ORF">LK10_04320</name>
</gene>
<accession>A0A0B2AMR3</accession>
<feature type="region of interest" description="Disordered" evidence="1">
    <location>
        <begin position="63"/>
        <end position="99"/>
    </location>
</feature>
<protein>
    <submittedName>
        <fullName evidence="2">Uncharacterized protein</fullName>
    </submittedName>
</protein>
<organism evidence="2 3">
    <name type="scientific">Sinomonas humi</name>
    <dbReference type="NCBI Taxonomy" id="1338436"/>
    <lineage>
        <taxon>Bacteria</taxon>
        <taxon>Bacillati</taxon>
        <taxon>Actinomycetota</taxon>
        <taxon>Actinomycetes</taxon>
        <taxon>Micrococcales</taxon>
        <taxon>Micrococcaceae</taxon>
        <taxon>Sinomonas</taxon>
    </lineage>
</organism>
<dbReference type="EMBL" id="JTDL01000060">
    <property type="protein sequence ID" value="KHL04673.1"/>
    <property type="molecule type" value="Genomic_DNA"/>
</dbReference>
<proteinExistence type="predicted"/>
<evidence type="ECO:0000313" key="3">
    <source>
        <dbReference type="Proteomes" id="UP000030982"/>
    </source>
</evidence>
<sequence>MEQPGLHHRRRSRGRVLPQAGPEGPRRRDDHVTQEPGIPGRGCRIAHGNSVDRSCLPRAVLVPRRRAGRATPAGAPGLPGPGAEQKGQGGGGASAAGTRAWAFRRARGRTGSPGPRASCVQLACGGLPAHASR</sequence>
<feature type="compositionally biased region" description="Basic and acidic residues" evidence="1">
    <location>
        <begin position="24"/>
        <end position="33"/>
    </location>
</feature>
<evidence type="ECO:0000313" key="2">
    <source>
        <dbReference type="EMBL" id="KHL04673.1"/>
    </source>
</evidence>
<feature type="compositionally biased region" description="Low complexity" evidence="1">
    <location>
        <begin position="69"/>
        <end position="86"/>
    </location>
</feature>
<name>A0A0B2AMR3_9MICC</name>
<reference evidence="2 3" key="1">
    <citation type="submission" date="2014-09" db="EMBL/GenBank/DDBJ databases">
        <title>Genome sequence of Sinomonas sp. MUSC 117.</title>
        <authorList>
            <person name="Lee L.-H."/>
        </authorList>
    </citation>
    <scope>NUCLEOTIDE SEQUENCE [LARGE SCALE GENOMIC DNA]</scope>
    <source>
        <strain evidence="2 3">MUSC 117</strain>
    </source>
</reference>
<dbReference type="AlphaFoldDB" id="A0A0B2AMR3"/>
<feature type="compositionally biased region" description="Basic residues" evidence="1">
    <location>
        <begin position="1"/>
        <end position="14"/>
    </location>
</feature>
<dbReference type="Proteomes" id="UP000030982">
    <property type="component" value="Unassembled WGS sequence"/>
</dbReference>
<dbReference type="STRING" id="1338436.LK10_04320"/>
<keyword evidence="3" id="KW-1185">Reference proteome</keyword>
<comment type="caution">
    <text evidence="2">The sequence shown here is derived from an EMBL/GenBank/DDBJ whole genome shotgun (WGS) entry which is preliminary data.</text>
</comment>